<dbReference type="EMBL" id="JAEHOC010000002">
    <property type="protein sequence ID" value="KAG2444243.1"/>
    <property type="molecule type" value="Genomic_DNA"/>
</dbReference>
<dbReference type="GO" id="GO:0007052">
    <property type="term" value="P:mitotic spindle organization"/>
    <property type="evidence" value="ECO:0007669"/>
    <property type="project" value="TreeGrafter"/>
</dbReference>
<organism evidence="16 17">
    <name type="scientific">Chlamydomonas incerta</name>
    <dbReference type="NCBI Taxonomy" id="51695"/>
    <lineage>
        <taxon>Eukaryota</taxon>
        <taxon>Viridiplantae</taxon>
        <taxon>Chlorophyta</taxon>
        <taxon>core chlorophytes</taxon>
        <taxon>Chlorophyceae</taxon>
        <taxon>CS clade</taxon>
        <taxon>Chlamydomonadales</taxon>
        <taxon>Chlamydomonadaceae</taxon>
        <taxon>Chlamydomonas</taxon>
    </lineage>
</organism>
<evidence type="ECO:0000256" key="1">
    <source>
        <dbReference type="ARBA" id="ARBA00004123"/>
    </source>
</evidence>
<feature type="region of interest" description="Disordered" evidence="13">
    <location>
        <begin position="501"/>
        <end position="522"/>
    </location>
</feature>
<dbReference type="InterPro" id="IPR041112">
    <property type="entry name" value="Nuf2_DHR10-like"/>
</dbReference>
<proteinExistence type="inferred from homology"/>
<keyword evidence="11" id="KW-0137">Centromere</keyword>
<evidence type="ECO:0000256" key="11">
    <source>
        <dbReference type="ARBA" id="ARBA00023328"/>
    </source>
</evidence>
<evidence type="ECO:0000256" key="9">
    <source>
        <dbReference type="ARBA" id="ARBA00023242"/>
    </source>
</evidence>
<dbReference type="InterPro" id="IPR005549">
    <property type="entry name" value="Kinetochore_Nuf2_N"/>
</dbReference>
<reference evidence="16" key="1">
    <citation type="journal article" date="2020" name="bioRxiv">
        <title>Comparative genomics of Chlamydomonas.</title>
        <authorList>
            <person name="Craig R.J."/>
            <person name="Hasan A.R."/>
            <person name="Ness R.W."/>
            <person name="Keightley P.D."/>
        </authorList>
    </citation>
    <scope>NUCLEOTIDE SEQUENCE</scope>
    <source>
        <strain evidence="16">SAG 7.73</strain>
    </source>
</reference>
<dbReference type="GO" id="GO:0051383">
    <property type="term" value="P:kinetochore organization"/>
    <property type="evidence" value="ECO:0007669"/>
    <property type="project" value="TreeGrafter"/>
</dbReference>
<dbReference type="Proteomes" id="UP000650467">
    <property type="component" value="Unassembled WGS sequence"/>
</dbReference>
<keyword evidence="8 12" id="KW-0175">Coiled coil</keyword>
<evidence type="ECO:0000259" key="14">
    <source>
        <dbReference type="Pfam" id="PF03800"/>
    </source>
</evidence>
<evidence type="ECO:0000259" key="15">
    <source>
        <dbReference type="Pfam" id="PF18595"/>
    </source>
</evidence>
<keyword evidence="4" id="KW-0158">Chromosome</keyword>
<evidence type="ECO:0000313" key="16">
    <source>
        <dbReference type="EMBL" id="KAG2444243.1"/>
    </source>
</evidence>
<evidence type="ECO:0000256" key="8">
    <source>
        <dbReference type="ARBA" id="ARBA00023054"/>
    </source>
</evidence>
<keyword evidence="7" id="KW-0995">Kinetochore</keyword>
<evidence type="ECO:0000256" key="5">
    <source>
        <dbReference type="ARBA" id="ARBA00022618"/>
    </source>
</evidence>
<evidence type="ECO:0000256" key="10">
    <source>
        <dbReference type="ARBA" id="ARBA00023306"/>
    </source>
</evidence>
<dbReference type="Pfam" id="PF18595">
    <property type="entry name" value="Nuf2_DHR10-like"/>
    <property type="match status" value="1"/>
</dbReference>
<feature type="domain" description="Kinetochore protein Nuf2 N-terminal" evidence="14">
    <location>
        <begin position="5"/>
        <end position="137"/>
    </location>
</feature>
<dbReference type="Gene3D" id="1.10.418.60">
    <property type="entry name" value="Ncd80 complex, Nuf2 subunit"/>
    <property type="match status" value="1"/>
</dbReference>
<keyword evidence="17" id="KW-1185">Reference proteome</keyword>
<evidence type="ECO:0000256" key="2">
    <source>
        <dbReference type="ARBA" id="ARBA00004629"/>
    </source>
</evidence>
<dbReference type="GO" id="GO:0045132">
    <property type="term" value="P:meiotic chromosome segregation"/>
    <property type="evidence" value="ECO:0007669"/>
    <property type="project" value="TreeGrafter"/>
</dbReference>
<keyword evidence="6" id="KW-0498">Mitosis</keyword>
<evidence type="ECO:0000256" key="7">
    <source>
        <dbReference type="ARBA" id="ARBA00022838"/>
    </source>
</evidence>
<comment type="subcellular location">
    <subcellularLocation>
        <location evidence="2">Chromosome</location>
        <location evidence="2">Centromere</location>
        <location evidence="2">Kinetochore</location>
    </subcellularLocation>
    <subcellularLocation>
        <location evidence="1">Nucleus</location>
    </subcellularLocation>
</comment>
<evidence type="ECO:0000256" key="4">
    <source>
        <dbReference type="ARBA" id="ARBA00022454"/>
    </source>
</evidence>
<dbReference type="OrthoDB" id="8194677at2759"/>
<dbReference type="GO" id="GO:0044877">
    <property type="term" value="F:protein-containing complex binding"/>
    <property type="evidence" value="ECO:0007669"/>
    <property type="project" value="TreeGrafter"/>
</dbReference>
<keyword evidence="5" id="KW-0132">Cell division</keyword>
<evidence type="ECO:0000256" key="12">
    <source>
        <dbReference type="SAM" id="Coils"/>
    </source>
</evidence>
<dbReference type="GO" id="GO:0005634">
    <property type="term" value="C:nucleus"/>
    <property type="evidence" value="ECO:0007669"/>
    <property type="project" value="UniProtKB-SubCell"/>
</dbReference>
<evidence type="ECO:0008006" key="18">
    <source>
        <dbReference type="Google" id="ProtNLM"/>
    </source>
</evidence>
<dbReference type="GO" id="GO:0031262">
    <property type="term" value="C:Ndc80 complex"/>
    <property type="evidence" value="ECO:0007669"/>
    <property type="project" value="InterPro"/>
</dbReference>
<keyword evidence="9" id="KW-0539">Nucleus</keyword>
<protein>
    <recommendedName>
        <fullName evidence="18">Kinetochore protein NUF2</fullName>
    </recommendedName>
</protein>
<evidence type="ECO:0000256" key="13">
    <source>
        <dbReference type="SAM" id="MobiDB-lite"/>
    </source>
</evidence>
<dbReference type="PANTHER" id="PTHR21650:SF2">
    <property type="entry name" value="KINETOCHORE PROTEIN NUF2"/>
    <property type="match status" value="1"/>
</dbReference>
<feature type="domain" description="Nuf2 DHR10-like" evidence="15">
    <location>
        <begin position="258"/>
        <end position="367"/>
    </location>
</feature>
<evidence type="ECO:0000256" key="6">
    <source>
        <dbReference type="ARBA" id="ARBA00022776"/>
    </source>
</evidence>
<name>A0A835WBA1_CHLIN</name>
<comment type="similarity">
    <text evidence="3">Belongs to the NUF2 family.</text>
</comment>
<dbReference type="GO" id="GO:0051301">
    <property type="term" value="P:cell division"/>
    <property type="evidence" value="ECO:0007669"/>
    <property type="project" value="UniProtKB-KW"/>
</dbReference>
<accession>A0A835WBA1</accession>
<dbReference type="PANTHER" id="PTHR21650">
    <property type="entry name" value="MEMBRALIN/KINETOCHORE PROTEIN NUF2"/>
    <property type="match status" value="1"/>
</dbReference>
<evidence type="ECO:0000313" key="17">
    <source>
        <dbReference type="Proteomes" id="UP000650467"/>
    </source>
</evidence>
<dbReference type="AlphaFoldDB" id="A0A835WBA1"/>
<evidence type="ECO:0000256" key="3">
    <source>
        <dbReference type="ARBA" id="ARBA00005498"/>
    </source>
</evidence>
<keyword evidence="10" id="KW-0131">Cell cycle</keyword>
<feature type="coiled-coil region" evidence="12">
    <location>
        <begin position="148"/>
        <end position="238"/>
    </location>
</feature>
<dbReference type="GO" id="GO:0051315">
    <property type="term" value="P:attachment of mitotic spindle microtubules to kinetochore"/>
    <property type="evidence" value="ECO:0007669"/>
    <property type="project" value="TreeGrafter"/>
</dbReference>
<sequence>MSSFSFPTNLSTEEIQQCLADLQIYLDVSQLTKPSYEGVRPYFEQAVIALAGVSREELMQPKFSALSVFEFPELHDESIPTTNFFRHLTRLMLICGVKDFNLNDLFKPDPARLRRNLCALINFAKFRDEKVALVDELEAGLAANVAAEAEAAAEYDKNTAELRRLQELRAARQAEVGAIEAEAAGTAAANAQLNKAQAALQNEVRTLKSAINSLTDAAAEAKISLGGLHAEAEQLQDQIVQSPDKHRLAIADLVAATEQQRTYYAALCSASNDHDRKLEVMAKFERELQRCIKLQEELEGVVARKKDVSAAAKDTREAIAGEERRYGELASAGLTSRRQAASLQDKLGRIEQQGQLKVEAAAALVEEQLKRREAVEAEHAAGDARAAEQEAQIRGWRERTSEVTAAKEARVRGVMDKFAMLRRAVSDYNRKLEAAVAPGLPPCGSNTGPLPGGAGLASAASGGTGGLLYGGGGAGGGGSFGGDTHTHEGMFGMMMAMQAGGGGGGGARPGLLQEDGGDDLTQGRDTEQLRAAAAEAAAAMLAMQL</sequence>
<comment type="caution">
    <text evidence="16">The sequence shown here is derived from an EMBL/GenBank/DDBJ whole genome shotgun (WGS) entry which is preliminary data.</text>
</comment>
<dbReference type="InterPro" id="IPR038275">
    <property type="entry name" value="Nuf2_N_sf"/>
</dbReference>
<gene>
    <name evidence="16" type="ORF">HXX76_001000</name>
</gene>
<dbReference type="Pfam" id="PF03800">
    <property type="entry name" value="Nuf2"/>
    <property type="match status" value="1"/>
</dbReference>